<comment type="caution">
    <text evidence="2">The sequence shown here is derived from an EMBL/GenBank/DDBJ whole genome shotgun (WGS) entry which is preliminary data.</text>
</comment>
<proteinExistence type="predicted"/>
<protein>
    <recommendedName>
        <fullName evidence="1">N-acyl amino acid synthase FeeM catalytic core domain-containing protein</fullName>
    </recommendedName>
</protein>
<keyword evidence="3" id="KW-1185">Reference proteome</keyword>
<dbReference type="Gene3D" id="3.40.630.30">
    <property type="match status" value="1"/>
</dbReference>
<evidence type="ECO:0000313" key="2">
    <source>
        <dbReference type="EMBL" id="MBK5930539.1"/>
    </source>
</evidence>
<reference evidence="2" key="1">
    <citation type="submission" date="2017-05" db="EMBL/GenBank/DDBJ databases">
        <authorList>
            <person name="Imhoff J.F."/>
            <person name="Rahn T."/>
            <person name="Kuenzel S."/>
            <person name="Neulinger S.C."/>
        </authorList>
    </citation>
    <scope>NUCLEOTIDE SEQUENCE</scope>
    <source>
        <strain evidence="2">DSM 4395</strain>
    </source>
</reference>
<dbReference type="RefSeq" id="WP_201245043.1">
    <property type="nucleotide sequence ID" value="NZ_NHSF01000054.1"/>
</dbReference>
<feature type="domain" description="N-acyl amino acid synthase FeeM catalytic core" evidence="1">
    <location>
        <begin position="26"/>
        <end position="182"/>
    </location>
</feature>
<dbReference type="SUPFAM" id="SSF55729">
    <property type="entry name" value="Acyl-CoA N-acyltransferases (Nat)"/>
    <property type="match status" value="1"/>
</dbReference>
<dbReference type="EMBL" id="NHSF01000054">
    <property type="protein sequence ID" value="MBK5930539.1"/>
    <property type="molecule type" value="Genomic_DNA"/>
</dbReference>
<dbReference type="Proteomes" id="UP001296967">
    <property type="component" value="Unassembled WGS sequence"/>
</dbReference>
<accession>A0AAJ0XF19</accession>
<name>A0AAJ0XF19_HALSE</name>
<dbReference type="InterPro" id="IPR054597">
    <property type="entry name" value="FeeM_cat"/>
</dbReference>
<reference evidence="2" key="2">
    <citation type="journal article" date="2020" name="Microorganisms">
        <title>Osmotic Adaptation and Compatible Solute Biosynthesis of Phototrophic Bacteria as Revealed from Genome Analyses.</title>
        <authorList>
            <person name="Imhoff J.F."/>
            <person name="Rahn T."/>
            <person name="Kunzel S."/>
            <person name="Keller A."/>
            <person name="Neulinger S.C."/>
        </authorList>
    </citation>
    <scope>NUCLEOTIDE SEQUENCE</scope>
    <source>
        <strain evidence="2">DSM 4395</strain>
    </source>
</reference>
<sequence length="266" mass="30808">MPEDRTHNKGKEQTRIASSREDLANCYRLVYKVYLKCGYTELKPEQMRINLWNTLPGTHTILAEKQGNLAGTLTCVMDSEAGLPADGFCTEELQRLRIEGRRLCEISGLAIDRKHASATTVLKLFRYALALTTGFMQGTDFIITVHPRHAPFYEDLLLFEELKKKPQYAPVKGAPGILMRLNLDTVRERYHAQYSGRPGKKDLDHFYFERDQEQIVDSIRAGLDEKQRWLDDKAMETLLLTESQLLTNEHAFRTFRRQWDAWNRAV</sequence>
<organism evidence="2 3">
    <name type="scientific">Halochromatium salexigens</name>
    <name type="common">Chromatium salexigens</name>
    <dbReference type="NCBI Taxonomy" id="49447"/>
    <lineage>
        <taxon>Bacteria</taxon>
        <taxon>Pseudomonadati</taxon>
        <taxon>Pseudomonadota</taxon>
        <taxon>Gammaproteobacteria</taxon>
        <taxon>Chromatiales</taxon>
        <taxon>Chromatiaceae</taxon>
        <taxon>Halochromatium</taxon>
    </lineage>
</organism>
<dbReference type="AlphaFoldDB" id="A0AAJ0XF19"/>
<gene>
    <name evidence="2" type="ORF">CCR82_08405</name>
</gene>
<dbReference type="InterPro" id="IPR016181">
    <property type="entry name" value="Acyl_CoA_acyltransferase"/>
</dbReference>
<evidence type="ECO:0000313" key="3">
    <source>
        <dbReference type="Proteomes" id="UP001296967"/>
    </source>
</evidence>
<evidence type="ECO:0000259" key="1">
    <source>
        <dbReference type="Pfam" id="PF21926"/>
    </source>
</evidence>
<dbReference type="Pfam" id="PF21926">
    <property type="entry name" value="FeeM"/>
    <property type="match status" value="1"/>
</dbReference>